<dbReference type="GeneID" id="76209518"/>
<evidence type="ECO:0000313" key="2">
    <source>
        <dbReference type="Proteomes" id="UP000245829"/>
    </source>
</evidence>
<sequence>MKTIFFIIAVIVILFGFNNVYGLPEYEYNIGNLEWIDRCHLTGSSSYVIMVTDDDMNTNPGKIDRFDIEVWSDSENRVINVPVIETNNDAGIFEGTVFFRTTDDVLGHRVQAFTGDTVFAKYIDHTVLNDSGKTEIIATFTMSELSVLEWRGGIHPWKLVYDPCTMEHLEKNKDRLDQFNIVYPAPLKQIKSGLHSFEVKCKDSLELIFRYHDSSPACVKPESATKLIARTGWMENLTAFVYPTSTHVFHIVPCEYSIIYHI</sequence>
<proteinExistence type="predicted"/>
<protein>
    <submittedName>
        <fullName evidence="1">Uncharacterized protein</fullName>
    </submittedName>
</protein>
<accession>A0A2S2KP18</accession>
<dbReference type="EMBL" id="BGKI01000001">
    <property type="protein sequence ID" value="GBH33396.1"/>
    <property type="molecule type" value="Genomic_DNA"/>
</dbReference>
<dbReference type="Proteomes" id="UP000245829">
    <property type="component" value="Unassembled WGS sequence"/>
</dbReference>
<gene>
    <name evidence="1" type="ORF">NZNM25_01870</name>
</gene>
<dbReference type="RefSeq" id="WP_109876055.1">
    <property type="nucleotide sequence ID" value="NZ_AP026695.1"/>
</dbReference>
<organism evidence="1 2">
    <name type="scientific">Nitrosopumilus zosterae</name>
    <dbReference type="NCBI Taxonomy" id="718286"/>
    <lineage>
        <taxon>Archaea</taxon>
        <taxon>Nitrososphaerota</taxon>
        <taxon>Nitrososphaeria</taxon>
        <taxon>Nitrosopumilales</taxon>
        <taxon>Nitrosopumilaceae</taxon>
        <taxon>Nitrosopumilus</taxon>
    </lineage>
</organism>
<keyword evidence="2" id="KW-1185">Reference proteome</keyword>
<reference evidence="1 2" key="1">
    <citation type="submission" date="2018-05" db="EMBL/GenBank/DDBJ databases">
        <title>genome sequencing of Nitrosopumilus sp. NM25.</title>
        <authorList>
            <person name="Mori K."/>
            <person name="Nakagawa T."/>
        </authorList>
    </citation>
    <scope>NUCLEOTIDE SEQUENCE [LARGE SCALE GENOMIC DNA]</scope>
    <source>
        <strain evidence="1 2">NM25</strain>
    </source>
</reference>
<dbReference type="AlphaFoldDB" id="A0A2S2KP18"/>
<comment type="caution">
    <text evidence="1">The sequence shown here is derived from an EMBL/GenBank/DDBJ whole genome shotgun (WGS) entry which is preliminary data.</text>
</comment>
<evidence type="ECO:0000313" key="1">
    <source>
        <dbReference type="EMBL" id="GBH33396.1"/>
    </source>
</evidence>
<name>A0A2S2KP18_9ARCH</name>
<dbReference type="OrthoDB" id="12289at2157"/>